<evidence type="ECO:0000256" key="3">
    <source>
        <dbReference type="ARBA" id="ARBA00022801"/>
    </source>
</evidence>
<dbReference type="SUPFAM" id="SSF53092">
    <property type="entry name" value="Creatinase/prolidase N-terminal domain"/>
    <property type="match status" value="1"/>
</dbReference>
<keyword evidence="3 7" id="KW-0378">Hydrolase</keyword>
<reference evidence="7" key="1">
    <citation type="submission" date="2015-11" db="EMBL/GenBank/DDBJ databases">
        <authorList>
            <person name="Zhang Y."/>
            <person name="Guo Z."/>
        </authorList>
    </citation>
    <scope>NUCLEOTIDE SEQUENCE</scope>
    <source>
        <strain evidence="7">BN30871</strain>
    </source>
</reference>
<keyword evidence="2 5" id="KW-0479">Metal-binding</keyword>
<feature type="domain" description="Peptidase M24" evidence="6">
    <location>
        <begin position="118"/>
        <end position="333"/>
    </location>
</feature>
<dbReference type="InterPro" id="IPR001131">
    <property type="entry name" value="Peptidase_M24B_aminopep-P_CS"/>
</dbReference>
<dbReference type="GO" id="GO:0008237">
    <property type="term" value="F:metallopeptidase activity"/>
    <property type="evidence" value="ECO:0007669"/>
    <property type="project" value="UniProtKB-KW"/>
</dbReference>
<dbReference type="EC" id="3.4.13.9" evidence="7"/>
<dbReference type="GO" id="GO:0046872">
    <property type="term" value="F:metal ion binding"/>
    <property type="evidence" value="ECO:0007669"/>
    <property type="project" value="UniProtKB-KW"/>
</dbReference>
<dbReference type="EMBL" id="FAXN01000039">
    <property type="protein sequence ID" value="CUV65598.1"/>
    <property type="molecule type" value="Genomic_DNA"/>
</dbReference>
<dbReference type="Gene3D" id="3.90.230.10">
    <property type="entry name" value="Creatinase/methionine aminopeptidase superfamily"/>
    <property type="match status" value="1"/>
</dbReference>
<keyword evidence="1" id="KW-0645">Protease</keyword>
<comment type="similarity">
    <text evidence="5">Belongs to the peptidase M24B family.</text>
</comment>
<evidence type="ECO:0000256" key="1">
    <source>
        <dbReference type="ARBA" id="ARBA00022670"/>
    </source>
</evidence>
<organism evidence="7">
    <name type="scientific">Sulfurovum sp. enrichment culture clone C5</name>
    <dbReference type="NCBI Taxonomy" id="497650"/>
    <lineage>
        <taxon>Bacteria</taxon>
        <taxon>Pseudomonadati</taxon>
        <taxon>Campylobacterota</taxon>
        <taxon>Epsilonproteobacteria</taxon>
        <taxon>Campylobacterales</taxon>
        <taxon>Sulfurovaceae</taxon>
        <taxon>Sulfurovum</taxon>
        <taxon>environmental samples</taxon>
    </lineage>
</organism>
<gene>
    <name evidence="7" type="ORF">BN3087_390049</name>
</gene>
<sequence length="342" mass="38672">MNYLLKDENSIYYECGYSCDNAIFVQLGSESFFITDGRYELDARLGCRDNVEIIVDRDLISVVKKLLISNNIKKIIIDPQEFSLFDFNELSHGLKVDITFHKSFSQKKRIIKTAKEIELLNQAASLGREAFDKFSLNIYPDMLGLDEFRLTHFAKEHLSFQGRYELSFSPIVAINSNAAKPHANPTETQLNNNDLLLIDAGLKFERYCSDRTRTINIGSNINCSLLQHFDNLEKQKVYDIVLKAHESAIKEAKSGMKASEIDKVARDIINDHGFGDYFVHSTGHGVGLDIHEFPVISSKSETVIEDGMVFTIEPGIYLPNEFGVRIEDTVVMKNGKAEILGV</sequence>
<keyword evidence="7" id="KW-0224">Dipeptidase</keyword>
<dbReference type="GO" id="GO:0006508">
    <property type="term" value="P:proteolysis"/>
    <property type="evidence" value="ECO:0007669"/>
    <property type="project" value="UniProtKB-KW"/>
</dbReference>
<evidence type="ECO:0000259" key="6">
    <source>
        <dbReference type="Pfam" id="PF00557"/>
    </source>
</evidence>
<dbReference type="InterPro" id="IPR050659">
    <property type="entry name" value="Peptidase_M24B"/>
</dbReference>
<dbReference type="GO" id="GO:0004177">
    <property type="term" value="F:aminopeptidase activity"/>
    <property type="evidence" value="ECO:0007669"/>
    <property type="project" value="UniProtKB-KW"/>
</dbReference>
<evidence type="ECO:0000256" key="2">
    <source>
        <dbReference type="ARBA" id="ARBA00022723"/>
    </source>
</evidence>
<evidence type="ECO:0000313" key="7">
    <source>
        <dbReference type="EMBL" id="CUV65598.1"/>
    </source>
</evidence>
<protein>
    <submittedName>
        <fullName evidence="7">X-Pro aminopeptidase</fullName>
        <ecNumber evidence="7">3.4.13.9</ecNumber>
    </submittedName>
</protein>
<dbReference type="SUPFAM" id="SSF55920">
    <property type="entry name" value="Creatinase/aminopeptidase"/>
    <property type="match status" value="1"/>
</dbReference>
<dbReference type="PANTHER" id="PTHR46112">
    <property type="entry name" value="AMINOPEPTIDASE"/>
    <property type="match status" value="1"/>
</dbReference>
<keyword evidence="7" id="KW-0031">Aminopeptidase</keyword>
<dbReference type="InterPro" id="IPR029149">
    <property type="entry name" value="Creatin/AminoP/Spt16_N"/>
</dbReference>
<evidence type="ECO:0000256" key="4">
    <source>
        <dbReference type="ARBA" id="ARBA00023049"/>
    </source>
</evidence>
<dbReference type="AlphaFoldDB" id="A0A0S4XNE9"/>
<dbReference type="InterPro" id="IPR000994">
    <property type="entry name" value="Pept_M24"/>
</dbReference>
<evidence type="ECO:0000256" key="5">
    <source>
        <dbReference type="RuleBase" id="RU000590"/>
    </source>
</evidence>
<name>A0A0S4XNE9_9BACT</name>
<accession>A0A0S4XNE9</accession>
<keyword evidence="4" id="KW-0482">Metalloprotease</keyword>
<dbReference type="InterPro" id="IPR036005">
    <property type="entry name" value="Creatinase/aminopeptidase-like"/>
</dbReference>
<dbReference type="Gene3D" id="3.40.350.10">
    <property type="entry name" value="Creatinase/prolidase N-terminal domain"/>
    <property type="match status" value="1"/>
</dbReference>
<proteinExistence type="inferred from homology"/>
<dbReference type="PROSITE" id="PS00491">
    <property type="entry name" value="PROLINE_PEPTIDASE"/>
    <property type="match status" value="1"/>
</dbReference>
<dbReference type="Pfam" id="PF00557">
    <property type="entry name" value="Peptidase_M24"/>
    <property type="match status" value="1"/>
</dbReference>
<dbReference type="PANTHER" id="PTHR46112:SF2">
    <property type="entry name" value="XAA-PRO AMINOPEPTIDASE P-RELATED"/>
    <property type="match status" value="1"/>
</dbReference>
<dbReference type="GO" id="GO:0102009">
    <property type="term" value="F:proline dipeptidase activity"/>
    <property type="evidence" value="ECO:0007669"/>
    <property type="project" value="UniProtKB-EC"/>
</dbReference>